<feature type="compositionally biased region" description="Polar residues" evidence="1">
    <location>
        <begin position="615"/>
        <end position="624"/>
    </location>
</feature>
<feature type="compositionally biased region" description="Polar residues" evidence="1">
    <location>
        <begin position="1044"/>
        <end position="1055"/>
    </location>
</feature>
<accession>A0A6P8BHY2</accession>
<feature type="compositionally biased region" description="Polar residues" evidence="1">
    <location>
        <begin position="541"/>
        <end position="556"/>
    </location>
</feature>
<feature type="compositionally biased region" description="Low complexity" evidence="1">
    <location>
        <begin position="359"/>
        <end position="368"/>
    </location>
</feature>
<feature type="compositionally biased region" description="Basic residues" evidence="1">
    <location>
        <begin position="1"/>
        <end position="12"/>
    </location>
</feature>
<sequence>MGRPRGRGRGGSRRGGASSSSSSSSSHYHMPSAYEASFENTDDFSTATDAAMSNGSSAVLSTTPANSNNNNSTDLALPSQFPLSSPTSTSTSSRTPGKPSSSQTGRVKPSTPKLPSSDNQPAARHVRSEKAPQKSSSNLTRSLTLSTPSTQIPQPTTPANNRGVSSTRSTRRSTFDAGSDIAAMGNAHDESVSKGGHSLRRRARVDYSQIDTETLDMLKSDPEPNIAFSSRGRKRKIIAHDRSIYDDLDDVAPSVTKKARVGRFKATSPPPSLATRRRRSTARSFSTPQPDLSSSPRSGQVSDNDVMDEIQVALESAQSSSDGRSSDPDITAEDPAPQPNEEDPQDSDSDFDDLESFKSGSSDLGDLSMSAPKPGVQDPLSEHREALDQSDDDMSPTHLPEDGASSAQRDGIITRKRNPKRLIVTVYAEDLVLESCHPGSQFARKHKEARAKDMEQRSPKSLNTESKKDTLDTTNSDAELALPNNNDLRETALGAESSDKVDEDSGQQTINDPPQEEAVKTEEAVEDNTNSPMQVDEHRISQPSEQNQPSRHTSPGDNVAQEPAENLAKDDSLVPTNAEEHLSSSHQNQEKTDAKTLPTGHTAIEGRDVEKSQAEESTSGTPENNSKDSKDSAAQNAEALSPQIASSNIGKLADYILSRHHQQVADNAANEVVNSIVDEVVESLANEPTLPIPKVSRSETGGNQDGDQLSHARVGIKNTDDKVAEPGEPLASDVGEISNETKTKDASMEKAQQPEGVASRSREASSIAPEELKGDAQDLGSTKRTPLLLLTQPDKSGAPQANSDHVMNNDSSRSTPARSSPPVSFTDQQNIAAMSDGEEATARLTPITPTESAMPSIPSPSDKVTEKKEDAVPEPALPETQPGSPEEMTTDAHEASTTQEVEQEAVESQVDAEKSAEDSQSVDADVDVQQPPEIEGDEPEISQLTAVDPHEDDDDLDQDAEMMDHEEDAQDIQGADELDVEADEADESHDLEPVDLKPWSHLTPYVADVSLYPELEEPDTATPSPEHQQDPTDEAHTELESSKDTFTASQDSNATGKEHAEKRSQRPRQFSYKKLRSADDFIDVIGDYKSMSTEDLYECLAKINQTLCAWQDEYVGHRKTLDAEFNAPRRRADEPKEDDRVSRALDRYKTLGVYDPDTLDSSRQAPKGFQLRRTLEPRKWYTEIDKDGDQDKADARANDKVMAQTYGFEYDSRELMIGKQEPLNQRDGPSKPRTRARPKTQKAAEAEEEGVLGKRARKKRIFDDDSRAPSRAATPVPVPTIVNKPGRRGRKAAADPEPKEVEPEEPAPPPPPPPAPAPAPAPAVTTRLGRSRRGAKAQQQSEPEASQESVPAEEPPVPPPVTRKRRRGANGVNGDGDAQASSQEVVEEQTAPAVKESTPAVTDTEALEPGAKRARKKLPRLDLVRPASRPSRGEISSGNFYSNGPSVAPTEDNTEASRPSTSSSNATVMSTASNYSFRPKRGRNFREELNGGEPSTGEPKKKRTRRKGPAPSSAPLPAVPLAPAHTHPGEGIMHKIMHQQPYFPPPAHYPHASQHGSFGVMNFGPGAPPPMPSHPTIPMPHGSAIFTGVGHPHQSIQSPGPITNASINGRGGRELKIKNVTPSMVGGSGGPGPGRVMGIVGNRDILMSAGLATAPTSVSGGSVDASRANSPFAVNGDEPEKDYASMTKSEKMSHSMRSRWRNGSMQGAVAKRKETLRLKKAKAQEAEETPGANKDSAMPAQGDAGKPAKEVPGSG</sequence>
<feature type="region of interest" description="Disordered" evidence="1">
    <location>
        <begin position="435"/>
        <end position="646"/>
    </location>
</feature>
<feature type="region of interest" description="Disordered" evidence="1">
    <location>
        <begin position="46"/>
        <end position="204"/>
    </location>
</feature>
<dbReference type="RefSeq" id="XP_030986810.1">
    <property type="nucleotide sequence ID" value="XM_031121465.1"/>
</dbReference>
<feature type="region of interest" description="Disordered" evidence="1">
    <location>
        <begin position="686"/>
        <end position="1071"/>
    </location>
</feature>
<feature type="compositionally biased region" description="Pro residues" evidence="1">
    <location>
        <begin position="1306"/>
        <end position="1321"/>
    </location>
</feature>
<evidence type="ECO:0000256" key="1">
    <source>
        <dbReference type="SAM" id="MobiDB-lite"/>
    </source>
</evidence>
<name>A0A6P8BHY2_PYRGI</name>
<keyword evidence="2" id="KW-1185">Reference proteome</keyword>
<reference evidence="3" key="2">
    <citation type="submission" date="2019-10" db="EMBL/GenBank/DDBJ databases">
        <authorList>
            <consortium name="NCBI Genome Project"/>
        </authorList>
    </citation>
    <scope>NUCLEOTIDE SEQUENCE</scope>
    <source>
        <strain evidence="3">NI907</strain>
    </source>
</reference>
<evidence type="ECO:0000313" key="2">
    <source>
        <dbReference type="Proteomes" id="UP000515153"/>
    </source>
</evidence>
<feature type="compositionally biased region" description="Basic and acidic residues" evidence="1">
    <location>
        <begin position="739"/>
        <end position="748"/>
    </location>
</feature>
<feature type="compositionally biased region" description="Low complexity" evidence="1">
    <location>
        <begin position="15"/>
        <end position="26"/>
    </location>
</feature>
<feature type="region of interest" description="Disordered" evidence="1">
    <location>
        <begin position="1213"/>
        <end position="1529"/>
    </location>
</feature>
<feature type="compositionally biased region" description="Low complexity" evidence="1">
    <location>
        <begin position="1337"/>
        <end position="1352"/>
    </location>
</feature>
<dbReference type="Proteomes" id="UP000515153">
    <property type="component" value="Unplaced"/>
</dbReference>
<dbReference type="GeneID" id="41956379"/>
<protein>
    <submittedName>
        <fullName evidence="3">Uncharacterized protein</fullName>
    </submittedName>
</protein>
<feature type="compositionally biased region" description="Polar residues" evidence="1">
    <location>
        <begin position="46"/>
        <end position="65"/>
    </location>
</feature>
<feature type="compositionally biased region" description="Polar residues" evidence="1">
    <location>
        <begin position="1456"/>
        <end position="1476"/>
    </location>
</feature>
<feature type="compositionally biased region" description="Basic and acidic residues" evidence="1">
    <location>
        <begin position="1292"/>
        <end position="1301"/>
    </location>
</feature>
<organism evidence="2 3">
    <name type="scientific">Pyricularia grisea</name>
    <name type="common">Crabgrass-specific blast fungus</name>
    <name type="synonym">Magnaporthe grisea</name>
    <dbReference type="NCBI Taxonomy" id="148305"/>
    <lineage>
        <taxon>Eukaryota</taxon>
        <taxon>Fungi</taxon>
        <taxon>Dikarya</taxon>
        <taxon>Ascomycota</taxon>
        <taxon>Pezizomycotina</taxon>
        <taxon>Sordariomycetes</taxon>
        <taxon>Sordariomycetidae</taxon>
        <taxon>Magnaporthales</taxon>
        <taxon>Pyriculariaceae</taxon>
        <taxon>Pyricularia</taxon>
    </lineage>
</organism>
<feature type="compositionally biased region" description="Basic and acidic residues" evidence="1">
    <location>
        <begin position="1711"/>
        <end position="1725"/>
    </location>
</feature>
<feature type="compositionally biased region" description="Polar residues" evidence="1">
    <location>
        <begin position="799"/>
        <end position="810"/>
    </location>
</feature>
<reference evidence="3" key="1">
    <citation type="journal article" date="2019" name="Mol. Biol. Evol.">
        <title>Blast fungal genomes show frequent chromosomal changes, gene gains and losses, and effector gene turnover.</title>
        <authorList>
            <person name="Gomez Luciano L.B."/>
            <person name="Jason Tsai I."/>
            <person name="Chuma I."/>
            <person name="Tosa Y."/>
            <person name="Chen Y.H."/>
            <person name="Li J.Y."/>
            <person name="Li M.Y."/>
            <person name="Jade Lu M.Y."/>
            <person name="Nakayashiki H."/>
            <person name="Li W.H."/>
        </authorList>
    </citation>
    <scope>NUCLEOTIDE SEQUENCE</scope>
    <source>
        <strain evidence="3">NI907</strain>
    </source>
</reference>
<proteinExistence type="predicted"/>
<feature type="compositionally biased region" description="Acidic residues" evidence="1">
    <location>
        <begin position="950"/>
        <end position="987"/>
    </location>
</feature>
<feature type="region of interest" description="Disordered" evidence="1">
    <location>
        <begin position="241"/>
        <end position="420"/>
    </location>
</feature>
<evidence type="ECO:0000313" key="3">
    <source>
        <dbReference type="RefSeq" id="XP_030986810.1"/>
    </source>
</evidence>
<feature type="compositionally biased region" description="Acidic residues" evidence="1">
    <location>
        <begin position="340"/>
        <end position="354"/>
    </location>
</feature>
<feature type="region of interest" description="Disordered" evidence="1">
    <location>
        <begin position="1"/>
        <end position="34"/>
    </location>
</feature>
<feature type="compositionally biased region" description="Low complexity" evidence="1">
    <location>
        <begin position="66"/>
        <end position="102"/>
    </location>
</feature>
<feature type="compositionally biased region" description="Basic and acidic residues" evidence="1">
    <location>
        <begin position="604"/>
        <end position="614"/>
    </location>
</feature>
<feature type="compositionally biased region" description="Low complexity" evidence="1">
    <location>
        <begin position="918"/>
        <end position="933"/>
    </location>
</feature>
<feature type="compositionally biased region" description="Polar residues" evidence="1">
    <location>
        <begin position="698"/>
        <end position="707"/>
    </location>
</feature>
<gene>
    <name evidence="3" type="ORF">PgNI_01393</name>
</gene>
<feature type="compositionally biased region" description="Basic and acidic residues" evidence="1">
    <location>
        <begin position="1027"/>
        <end position="1043"/>
    </location>
</feature>
<feature type="region of interest" description="Disordered" evidence="1">
    <location>
        <begin position="1657"/>
        <end position="1755"/>
    </location>
</feature>
<feature type="compositionally biased region" description="Polar residues" evidence="1">
    <location>
        <begin position="289"/>
        <end position="303"/>
    </location>
</feature>
<feature type="compositionally biased region" description="Polar residues" evidence="1">
    <location>
        <begin position="1434"/>
        <end position="1445"/>
    </location>
</feature>
<feature type="compositionally biased region" description="Low complexity" evidence="1">
    <location>
        <begin position="811"/>
        <end position="824"/>
    </location>
</feature>
<reference evidence="3" key="3">
    <citation type="submission" date="2025-08" db="UniProtKB">
        <authorList>
            <consortium name="RefSeq"/>
        </authorList>
    </citation>
    <scope>IDENTIFICATION</scope>
    <source>
        <strain evidence="3">NI907</strain>
    </source>
</reference>
<dbReference type="KEGG" id="pgri:PgNI_01393"/>
<feature type="compositionally biased region" description="Low complexity" evidence="1">
    <location>
        <begin position="135"/>
        <end position="158"/>
    </location>
</feature>
<feature type="compositionally biased region" description="Basic and acidic residues" evidence="1">
    <location>
        <begin position="567"/>
        <end position="594"/>
    </location>
</feature>